<protein>
    <recommendedName>
        <fullName evidence="3">CHAT domain-containing protein</fullName>
    </recommendedName>
</protein>
<keyword evidence="2" id="KW-1185">Reference proteome</keyword>
<dbReference type="OrthoDB" id="3794541at2759"/>
<dbReference type="Proteomes" id="UP000799428">
    <property type="component" value="Unassembled WGS sequence"/>
</dbReference>
<organism evidence="1 2">
    <name type="scientific">Pleomassaria siparia CBS 279.74</name>
    <dbReference type="NCBI Taxonomy" id="1314801"/>
    <lineage>
        <taxon>Eukaryota</taxon>
        <taxon>Fungi</taxon>
        <taxon>Dikarya</taxon>
        <taxon>Ascomycota</taxon>
        <taxon>Pezizomycotina</taxon>
        <taxon>Dothideomycetes</taxon>
        <taxon>Pleosporomycetidae</taxon>
        <taxon>Pleosporales</taxon>
        <taxon>Pleomassariaceae</taxon>
        <taxon>Pleomassaria</taxon>
    </lineage>
</organism>
<evidence type="ECO:0008006" key="3">
    <source>
        <dbReference type="Google" id="ProtNLM"/>
    </source>
</evidence>
<evidence type="ECO:0000313" key="1">
    <source>
        <dbReference type="EMBL" id="KAF2710540.1"/>
    </source>
</evidence>
<sequence>MNPSMFQDKNKILKGRVVRDSQEERAMTDKTFITHTVPEVFENSRIVAICGITDIYNTDDPTDSYWPADPKADGWFFSDLFAFMHLLHGQGSSQTWITSETPEYLVSRYKTYLHGNPFNDRKAVLDQELVNRGFGSGCVIVGRDSLCDSFLSHLKKESQLAKDNEQPLLVMIFGHGVEGSHEILLGENDPRNWLNMKAFREAVGDDVHVTLVTTACFSGGWCVNADLKFTTLAAAGPKRQSSSWNESASIGRYCGSIYSSALMRAWRDEAEKAQTSSSASTSEPTEATYSAFAEAVYDTLYTRIDRLASCHSLRFSAQEDDWERAWGARTGVPLINFQEQWDTLKTVAPTADLTRSVNRDPSNELEDYSADTASLVADKRSLQIRYGSLRSAKNRVKSVAQTYLKSFPYESNISCNTMLHGRLRRLLNGTTTPDWDSLQAIMVPLEFRISLSLMSTILLKRVGISLPLGSECMEFDVDAWERHLRKQMKTDSLNQKYSFAIDLVRDNVLPDPDKRQGYRWNKPHRYICAGIALAKELDSPEKISAKIVELEQGLLHIYCEKGLC</sequence>
<proteinExistence type="predicted"/>
<dbReference type="EMBL" id="MU005769">
    <property type="protein sequence ID" value="KAF2710540.1"/>
    <property type="molecule type" value="Genomic_DNA"/>
</dbReference>
<accession>A0A6G1KCP0</accession>
<gene>
    <name evidence="1" type="ORF">K504DRAFT_264762</name>
</gene>
<evidence type="ECO:0000313" key="2">
    <source>
        <dbReference type="Proteomes" id="UP000799428"/>
    </source>
</evidence>
<reference evidence="1" key="1">
    <citation type="journal article" date="2020" name="Stud. Mycol.">
        <title>101 Dothideomycetes genomes: a test case for predicting lifestyles and emergence of pathogens.</title>
        <authorList>
            <person name="Haridas S."/>
            <person name="Albert R."/>
            <person name="Binder M."/>
            <person name="Bloem J."/>
            <person name="Labutti K."/>
            <person name="Salamov A."/>
            <person name="Andreopoulos B."/>
            <person name="Baker S."/>
            <person name="Barry K."/>
            <person name="Bills G."/>
            <person name="Bluhm B."/>
            <person name="Cannon C."/>
            <person name="Castanera R."/>
            <person name="Culley D."/>
            <person name="Daum C."/>
            <person name="Ezra D."/>
            <person name="Gonzalez J."/>
            <person name="Henrissat B."/>
            <person name="Kuo A."/>
            <person name="Liang C."/>
            <person name="Lipzen A."/>
            <person name="Lutzoni F."/>
            <person name="Magnuson J."/>
            <person name="Mondo S."/>
            <person name="Nolan M."/>
            <person name="Ohm R."/>
            <person name="Pangilinan J."/>
            <person name="Park H.-J."/>
            <person name="Ramirez L."/>
            <person name="Alfaro M."/>
            <person name="Sun H."/>
            <person name="Tritt A."/>
            <person name="Yoshinaga Y."/>
            <person name="Zwiers L.-H."/>
            <person name="Turgeon B."/>
            <person name="Goodwin S."/>
            <person name="Spatafora J."/>
            <person name="Crous P."/>
            <person name="Grigoriev I."/>
        </authorList>
    </citation>
    <scope>NUCLEOTIDE SEQUENCE</scope>
    <source>
        <strain evidence="1">CBS 279.74</strain>
    </source>
</reference>
<dbReference type="AlphaFoldDB" id="A0A6G1KCP0"/>
<name>A0A6G1KCP0_9PLEO</name>